<dbReference type="Pfam" id="PF20700">
    <property type="entry name" value="Mutator"/>
    <property type="match status" value="1"/>
</dbReference>
<proteinExistence type="predicted"/>
<dbReference type="AlphaFoldDB" id="A0A8S3QGI7"/>
<dbReference type="Proteomes" id="UP000683360">
    <property type="component" value="Unassembled WGS sequence"/>
</dbReference>
<feature type="signal peptide" evidence="1">
    <location>
        <begin position="1"/>
        <end position="19"/>
    </location>
</feature>
<evidence type="ECO:0000313" key="4">
    <source>
        <dbReference type="Proteomes" id="UP000683360"/>
    </source>
</evidence>
<protein>
    <recommendedName>
        <fullName evidence="2">Mutator-like transposase domain-containing protein</fullName>
    </recommendedName>
</protein>
<evidence type="ECO:0000313" key="3">
    <source>
        <dbReference type="EMBL" id="CAG2193767.1"/>
    </source>
</evidence>
<feature type="domain" description="Mutator-like transposase" evidence="2">
    <location>
        <begin position="133"/>
        <end position="190"/>
    </location>
</feature>
<evidence type="ECO:0000256" key="1">
    <source>
        <dbReference type="SAM" id="SignalP"/>
    </source>
</evidence>
<gene>
    <name evidence="3" type="ORF">MEDL_8822</name>
</gene>
<keyword evidence="1" id="KW-0732">Signal</keyword>
<feature type="chain" id="PRO_5035893699" description="Mutator-like transposase domain-containing protein" evidence="1">
    <location>
        <begin position="20"/>
        <end position="192"/>
    </location>
</feature>
<comment type="caution">
    <text evidence="3">The sequence shown here is derived from an EMBL/GenBank/DDBJ whole genome shotgun (WGS) entry which is preliminary data.</text>
</comment>
<organism evidence="3 4">
    <name type="scientific">Mytilus edulis</name>
    <name type="common">Blue mussel</name>
    <dbReference type="NCBI Taxonomy" id="6550"/>
    <lineage>
        <taxon>Eukaryota</taxon>
        <taxon>Metazoa</taxon>
        <taxon>Spiralia</taxon>
        <taxon>Lophotrochozoa</taxon>
        <taxon>Mollusca</taxon>
        <taxon>Bivalvia</taxon>
        <taxon>Autobranchia</taxon>
        <taxon>Pteriomorphia</taxon>
        <taxon>Mytilida</taxon>
        <taxon>Mytiloidea</taxon>
        <taxon>Mytilidae</taxon>
        <taxon>Mytilinae</taxon>
        <taxon>Mytilus</taxon>
    </lineage>
</organism>
<dbReference type="OrthoDB" id="6132182at2759"/>
<evidence type="ECO:0000259" key="2">
    <source>
        <dbReference type="Pfam" id="PF20700"/>
    </source>
</evidence>
<keyword evidence="4" id="KW-1185">Reference proteome</keyword>
<name>A0A8S3QGI7_MYTED</name>
<reference evidence="3" key="1">
    <citation type="submission" date="2021-03" db="EMBL/GenBank/DDBJ databases">
        <authorList>
            <person name="Bekaert M."/>
        </authorList>
    </citation>
    <scope>NUCLEOTIDE SEQUENCE</scope>
</reference>
<dbReference type="EMBL" id="CAJPWZ010000464">
    <property type="protein sequence ID" value="CAG2193767.1"/>
    <property type="molecule type" value="Genomic_DNA"/>
</dbReference>
<accession>A0A8S3QGI7</accession>
<dbReference type="InterPro" id="IPR049012">
    <property type="entry name" value="Mutator_transp_dom"/>
</dbReference>
<sequence length="192" mass="22091">MPNILSFVLVFTFVSLGRCLIEQLELPPFLKECIVMKTQHQNVKISPSESVCNTCLTRYMWIKGPNLKNCYSVKGNTSMTDITNFFGKLLCKEISGKRTKRYANKIRYRKEIRMLTKMERLRLRRAWNNATESMIEAGIGPRQLNKFVTALGIPGATAKTLKKREREIQKPLSEIAKTSCVNALQEEIEKTR</sequence>